<dbReference type="Proteomes" id="UP000030759">
    <property type="component" value="Unassembled WGS sequence"/>
</dbReference>
<evidence type="ECO:0000313" key="2">
    <source>
        <dbReference type="Proteomes" id="UP000030759"/>
    </source>
</evidence>
<accession>A0A061HTR0</accession>
<dbReference type="AlphaFoldDB" id="A0A061HTR0"/>
<reference evidence="2" key="1">
    <citation type="journal article" date="2013" name="Nat. Biotechnol.">
        <title>Chinese hamster genome sequenced from sorted chromosomes.</title>
        <authorList>
            <person name="Brinkrolf K."/>
            <person name="Rupp O."/>
            <person name="Laux H."/>
            <person name="Kollin F."/>
            <person name="Ernst W."/>
            <person name="Linke B."/>
            <person name="Kofler R."/>
            <person name="Romand S."/>
            <person name="Hesse F."/>
            <person name="Budach W.E."/>
            <person name="Galosy S."/>
            <person name="Muller D."/>
            <person name="Noll T."/>
            <person name="Wienberg J."/>
            <person name="Jostock T."/>
            <person name="Leonard M."/>
            <person name="Grillari J."/>
            <person name="Tauch A."/>
            <person name="Goesmann A."/>
            <person name="Helk B."/>
            <person name="Mott J.E."/>
            <person name="Puhler A."/>
            <person name="Borth N."/>
        </authorList>
    </citation>
    <scope>NUCLEOTIDE SEQUENCE [LARGE SCALE GENOMIC DNA]</scope>
    <source>
        <strain evidence="2">17A/GY</strain>
    </source>
</reference>
<evidence type="ECO:0000313" key="1">
    <source>
        <dbReference type="EMBL" id="ERE48577.1"/>
    </source>
</evidence>
<organism evidence="1 2">
    <name type="scientific">Cricetulus griseus</name>
    <name type="common">Chinese hamster</name>
    <name type="synonym">Cricetulus barabensis griseus</name>
    <dbReference type="NCBI Taxonomy" id="10029"/>
    <lineage>
        <taxon>Eukaryota</taxon>
        <taxon>Metazoa</taxon>
        <taxon>Chordata</taxon>
        <taxon>Craniata</taxon>
        <taxon>Vertebrata</taxon>
        <taxon>Euteleostomi</taxon>
        <taxon>Mammalia</taxon>
        <taxon>Eutheria</taxon>
        <taxon>Euarchontoglires</taxon>
        <taxon>Glires</taxon>
        <taxon>Rodentia</taxon>
        <taxon>Myomorpha</taxon>
        <taxon>Muroidea</taxon>
        <taxon>Cricetidae</taxon>
        <taxon>Cricetinae</taxon>
        <taxon>Cricetulus</taxon>
    </lineage>
</organism>
<protein>
    <submittedName>
        <fullName evidence="1">Uncharacterized protein</fullName>
    </submittedName>
</protein>
<name>A0A061HTR0_CRIGR</name>
<sequence>MLREAWAMLDFDQRRRLILCDASQNTLDRAFPDGDPETKAMAIADEMRTELEKIELLCIHAGYSVLEQSGSYYWSNGVEMGEDFYSREDAIIDAHEDLLDKDQLRQNKPICPKG</sequence>
<gene>
    <name evidence="1" type="ORF">H671_21570</name>
</gene>
<dbReference type="EMBL" id="KE690295">
    <property type="protein sequence ID" value="ERE48577.1"/>
    <property type="molecule type" value="Genomic_DNA"/>
</dbReference>
<proteinExistence type="predicted"/>